<comment type="caution">
    <text evidence="2">The sequence shown here is derived from an EMBL/GenBank/DDBJ whole genome shotgun (WGS) entry which is preliminary data.</text>
</comment>
<name>A0AB38MBT7_AURPU</name>
<feature type="compositionally biased region" description="Acidic residues" evidence="1">
    <location>
        <begin position="136"/>
        <end position="149"/>
    </location>
</feature>
<evidence type="ECO:0000256" key="1">
    <source>
        <dbReference type="SAM" id="MobiDB-lite"/>
    </source>
</evidence>
<accession>A0AB38MBT7</accession>
<dbReference type="InterPro" id="IPR013083">
    <property type="entry name" value="Znf_RING/FYVE/PHD"/>
</dbReference>
<reference evidence="2 3" key="1">
    <citation type="submission" date="2018-10" db="EMBL/GenBank/DDBJ databases">
        <title>Fifty Aureobasidium pullulans genomes reveal a recombining polyextremotolerant generalist.</title>
        <authorList>
            <person name="Gostincar C."/>
            <person name="Turk M."/>
            <person name="Zajc J."/>
            <person name="Gunde-Cimerman N."/>
        </authorList>
    </citation>
    <scope>NUCLEOTIDE SEQUENCE [LARGE SCALE GENOMIC DNA]</scope>
    <source>
        <strain evidence="2 3">EXF-4256</strain>
    </source>
</reference>
<evidence type="ECO:0000313" key="2">
    <source>
        <dbReference type="EMBL" id="THY79412.1"/>
    </source>
</evidence>
<dbReference type="AlphaFoldDB" id="A0AB38MBT7"/>
<feature type="compositionally biased region" description="Basic and acidic residues" evidence="1">
    <location>
        <begin position="122"/>
        <end position="135"/>
    </location>
</feature>
<gene>
    <name evidence="2" type="ORF">D6C94_00405</name>
</gene>
<feature type="region of interest" description="Disordered" evidence="1">
    <location>
        <begin position="122"/>
        <end position="195"/>
    </location>
</feature>
<dbReference type="Gene3D" id="3.30.40.10">
    <property type="entry name" value="Zinc/RING finger domain, C3HC4 (zinc finger)"/>
    <property type="match status" value="1"/>
</dbReference>
<organism evidence="2 3">
    <name type="scientific">Aureobasidium pullulans</name>
    <name type="common">Black yeast</name>
    <name type="synonym">Pullularia pullulans</name>
    <dbReference type="NCBI Taxonomy" id="5580"/>
    <lineage>
        <taxon>Eukaryota</taxon>
        <taxon>Fungi</taxon>
        <taxon>Dikarya</taxon>
        <taxon>Ascomycota</taxon>
        <taxon>Pezizomycotina</taxon>
        <taxon>Dothideomycetes</taxon>
        <taxon>Dothideomycetidae</taxon>
        <taxon>Dothideales</taxon>
        <taxon>Saccotheciaceae</taxon>
        <taxon>Aureobasidium</taxon>
    </lineage>
</organism>
<feature type="compositionally biased region" description="Acidic residues" evidence="1">
    <location>
        <begin position="158"/>
        <end position="185"/>
    </location>
</feature>
<evidence type="ECO:0000313" key="3">
    <source>
        <dbReference type="Proteomes" id="UP000305064"/>
    </source>
</evidence>
<protein>
    <submittedName>
        <fullName evidence="2">Uncharacterized protein</fullName>
    </submittedName>
</protein>
<dbReference type="EMBL" id="QZBJ01000002">
    <property type="protein sequence ID" value="THY79412.1"/>
    <property type="molecule type" value="Genomic_DNA"/>
</dbReference>
<sequence>MSRNTISSVADTMILVENLAIHLNNEPHRPRNGDLCSSTLQRWLGALDTGIPNKEIRFLAPIVMCQMVTHTPAILEQARENWEKGLFRYDPPVVANKWVRYYDLPGSKEDVVEGNFDAERATLKDTEDKADTEVSDKEEDATSAAEMDDETKSSTKSEDEDEDEDEDRDGDGDEDEDEDENDPASEDSTNSEGKTYCVCGKESYGKMIACDNKALFIAEQERNQQELSTLQKRMPFFALKFSAALGTLS</sequence>
<dbReference type="Proteomes" id="UP000305064">
    <property type="component" value="Unassembled WGS sequence"/>
</dbReference>
<proteinExistence type="predicted"/>